<dbReference type="AlphaFoldDB" id="A0A922SIS3"/>
<dbReference type="InterPro" id="IPR004875">
    <property type="entry name" value="DDE_SF_endonuclease_dom"/>
</dbReference>
<dbReference type="Pfam" id="PF04055">
    <property type="entry name" value="Radical_SAM"/>
    <property type="match status" value="1"/>
</dbReference>
<dbReference type="InterPro" id="IPR013848">
    <property type="entry name" value="Methylthiotransferase_N"/>
</dbReference>
<dbReference type="Pfam" id="PF03184">
    <property type="entry name" value="DDE_1"/>
    <property type="match status" value="1"/>
</dbReference>
<dbReference type="Gene3D" id="1.10.10.60">
    <property type="entry name" value="Homeodomain-like"/>
    <property type="match status" value="1"/>
</dbReference>
<evidence type="ECO:0000256" key="12">
    <source>
        <dbReference type="ARBA" id="ARBA00074452"/>
    </source>
</evidence>
<dbReference type="SUPFAM" id="SSF57903">
    <property type="entry name" value="FYVE/PHD zinc finger"/>
    <property type="match status" value="1"/>
</dbReference>
<protein>
    <recommendedName>
        <fullName evidence="12">CDK5RAP1-like protein</fullName>
    </recommendedName>
</protein>
<dbReference type="SFLD" id="SFLDS00029">
    <property type="entry name" value="Radical_SAM"/>
    <property type="match status" value="1"/>
</dbReference>
<dbReference type="SFLD" id="SFLDG01061">
    <property type="entry name" value="methylthiotransferase"/>
    <property type="match status" value="1"/>
</dbReference>
<dbReference type="InterPro" id="IPR006638">
    <property type="entry name" value="Elp3/MiaA/NifB-like_rSAM"/>
</dbReference>
<evidence type="ECO:0000256" key="14">
    <source>
        <dbReference type="SAM" id="MobiDB-lite"/>
    </source>
</evidence>
<evidence type="ECO:0000256" key="11">
    <source>
        <dbReference type="ARBA" id="ARBA00053923"/>
    </source>
</evidence>
<evidence type="ECO:0000256" key="7">
    <source>
        <dbReference type="ARBA" id="ARBA00023004"/>
    </source>
</evidence>
<dbReference type="PROSITE" id="PS51253">
    <property type="entry name" value="HTH_CENPB"/>
    <property type="match status" value="1"/>
</dbReference>
<feature type="compositionally biased region" description="Basic and acidic residues" evidence="14">
    <location>
        <begin position="1149"/>
        <end position="1162"/>
    </location>
</feature>
<dbReference type="FunFam" id="3.40.50.12160:FF:000003">
    <property type="entry name" value="CDK5 regulatory subunit-associated protein 1"/>
    <property type="match status" value="1"/>
</dbReference>
<dbReference type="Pfam" id="PF00919">
    <property type="entry name" value="UPF0004"/>
    <property type="match status" value="1"/>
</dbReference>
<feature type="domain" description="Radical SAM core" evidence="18">
    <location>
        <begin position="217"/>
        <end position="470"/>
    </location>
</feature>
<name>A0A922SIS3_SPOEX</name>
<dbReference type="PROSITE" id="PS01278">
    <property type="entry name" value="MTTASE_RADICAL"/>
    <property type="match status" value="1"/>
</dbReference>
<dbReference type="InterPro" id="IPR011011">
    <property type="entry name" value="Znf_FYVE_PHD"/>
</dbReference>
<dbReference type="InterPro" id="IPR058240">
    <property type="entry name" value="rSAM_sf"/>
</dbReference>
<dbReference type="InterPro" id="IPR007889">
    <property type="entry name" value="HTH_Psq"/>
</dbReference>
<keyword evidence="5" id="KW-0949">S-adenosyl-L-methionine</keyword>
<dbReference type="Proteomes" id="UP000814243">
    <property type="component" value="Unassembled WGS sequence"/>
</dbReference>
<dbReference type="Gene3D" id="3.30.40.10">
    <property type="entry name" value="Zinc/RING finger domain, C3HC4 (zinc finger)"/>
    <property type="match status" value="1"/>
</dbReference>
<evidence type="ECO:0000313" key="20">
    <source>
        <dbReference type="Proteomes" id="UP000814243"/>
    </source>
</evidence>
<keyword evidence="6" id="KW-0479">Metal-binding</keyword>
<evidence type="ECO:0000256" key="9">
    <source>
        <dbReference type="ARBA" id="ARBA00023125"/>
    </source>
</evidence>
<dbReference type="Gene3D" id="3.80.30.20">
    <property type="entry name" value="tm_1862 like domain"/>
    <property type="match status" value="1"/>
</dbReference>
<dbReference type="InterPro" id="IPR005839">
    <property type="entry name" value="Methylthiotransferase"/>
</dbReference>
<dbReference type="PROSITE" id="PS51918">
    <property type="entry name" value="RADICAL_SAM"/>
    <property type="match status" value="1"/>
</dbReference>
<dbReference type="GO" id="GO:0046872">
    <property type="term" value="F:metal ion binding"/>
    <property type="evidence" value="ECO:0007669"/>
    <property type="project" value="UniProtKB-KW"/>
</dbReference>
<dbReference type="GO" id="GO:0005829">
    <property type="term" value="C:cytosol"/>
    <property type="evidence" value="ECO:0007669"/>
    <property type="project" value="TreeGrafter"/>
</dbReference>
<dbReference type="GO" id="GO:0080090">
    <property type="term" value="P:regulation of primary metabolic process"/>
    <property type="evidence" value="ECO:0007669"/>
    <property type="project" value="UniProtKB-ARBA"/>
</dbReference>
<comment type="function">
    <text evidence="11">Potential regulator of CDK5 activity.</text>
</comment>
<keyword evidence="10 13" id="KW-0539">Nucleus</keyword>
<feature type="compositionally biased region" description="Basic residues" evidence="14">
    <location>
        <begin position="1172"/>
        <end position="1185"/>
    </location>
</feature>
<keyword evidence="4" id="KW-0004">4Fe-4S</keyword>
<keyword evidence="8" id="KW-0411">Iron-sulfur</keyword>
<dbReference type="InterPro" id="IPR007197">
    <property type="entry name" value="rSAM"/>
</dbReference>
<feature type="domain" description="HTH CENPB-type" evidence="16">
    <location>
        <begin position="580"/>
        <end position="657"/>
    </location>
</feature>
<dbReference type="SMART" id="SM00729">
    <property type="entry name" value="Elp3"/>
    <property type="match status" value="1"/>
</dbReference>
<evidence type="ECO:0000313" key="19">
    <source>
        <dbReference type="EMBL" id="KAH9638583.1"/>
    </source>
</evidence>
<reference evidence="19" key="1">
    <citation type="journal article" date="2021" name="G3 (Bethesda)">
        <title>Genome and transcriptome analysis of the beet armyworm Spodoptera exigua reveals targets for pest control. .</title>
        <authorList>
            <person name="Simon S."/>
            <person name="Breeschoten T."/>
            <person name="Jansen H.J."/>
            <person name="Dirks R.P."/>
            <person name="Schranz M.E."/>
            <person name="Ros V.I.D."/>
        </authorList>
    </citation>
    <scope>NUCLEOTIDE SEQUENCE</scope>
    <source>
        <strain evidence="19">TB_SE_WUR_2020</strain>
    </source>
</reference>
<evidence type="ECO:0000256" key="6">
    <source>
        <dbReference type="ARBA" id="ARBA00022723"/>
    </source>
</evidence>
<dbReference type="InterPro" id="IPR038135">
    <property type="entry name" value="Methylthiotransferase_N_sf"/>
</dbReference>
<dbReference type="InterPro" id="IPR020612">
    <property type="entry name" value="Methylthiotransferase_CS"/>
</dbReference>
<comment type="cofactor">
    <cofactor evidence="1">
        <name>[4Fe-4S] cluster</name>
        <dbReference type="ChEBI" id="CHEBI:49883"/>
    </cofactor>
</comment>
<keyword evidence="9 13" id="KW-0238">DNA-binding</keyword>
<dbReference type="GO" id="GO:0060255">
    <property type="term" value="P:regulation of macromolecule metabolic process"/>
    <property type="evidence" value="ECO:0007669"/>
    <property type="project" value="UniProtKB-ARBA"/>
</dbReference>
<feature type="domain" description="MTTase N-terminal" evidence="17">
    <location>
        <begin position="75"/>
        <end position="193"/>
    </location>
</feature>
<dbReference type="InterPro" id="IPR013083">
    <property type="entry name" value="Znf_RING/FYVE/PHD"/>
</dbReference>
<evidence type="ECO:0000256" key="1">
    <source>
        <dbReference type="ARBA" id="ARBA00001966"/>
    </source>
</evidence>
<evidence type="ECO:0000259" key="18">
    <source>
        <dbReference type="PROSITE" id="PS51918"/>
    </source>
</evidence>
<comment type="caution">
    <text evidence="19">The sequence shown here is derived from an EMBL/GenBank/DDBJ whole genome shotgun (WGS) entry which is preliminary data.</text>
</comment>
<dbReference type="GO" id="GO:0005739">
    <property type="term" value="C:mitochondrion"/>
    <property type="evidence" value="ECO:0007669"/>
    <property type="project" value="TreeGrafter"/>
</dbReference>
<dbReference type="GO" id="GO:0051539">
    <property type="term" value="F:4 iron, 4 sulfur cluster binding"/>
    <property type="evidence" value="ECO:0007669"/>
    <property type="project" value="UniProtKB-KW"/>
</dbReference>
<evidence type="ECO:0000256" key="5">
    <source>
        <dbReference type="ARBA" id="ARBA00022691"/>
    </source>
</evidence>
<dbReference type="NCBIfam" id="TIGR00089">
    <property type="entry name" value="MiaB/RimO family radical SAM methylthiotransferase"/>
    <property type="match status" value="1"/>
</dbReference>
<dbReference type="PROSITE" id="PS50960">
    <property type="entry name" value="HTH_PSQ"/>
    <property type="match status" value="1"/>
</dbReference>
<dbReference type="Gene3D" id="3.40.50.12160">
    <property type="entry name" value="Methylthiotransferase, N-terminal domain"/>
    <property type="match status" value="1"/>
</dbReference>
<feature type="domain" description="HTH psq-type" evidence="15">
    <location>
        <begin position="527"/>
        <end position="579"/>
    </location>
</feature>
<evidence type="ECO:0000256" key="2">
    <source>
        <dbReference type="ARBA" id="ARBA00004123"/>
    </source>
</evidence>
<dbReference type="CDD" id="cd15489">
    <property type="entry name" value="PHD_SF"/>
    <property type="match status" value="1"/>
</dbReference>
<dbReference type="GO" id="GO:0035597">
    <property type="term" value="F:tRNA-2-methylthio-N(6)-dimethylallyladenosine(37) synthase activity"/>
    <property type="evidence" value="ECO:0007669"/>
    <property type="project" value="TreeGrafter"/>
</dbReference>
<evidence type="ECO:0000259" key="15">
    <source>
        <dbReference type="PROSITE" id="PS50960"/>
    </source>
</evidence>
<dbReference type="PANTHER" id="PTHR43020">
    <property type="entry name" value="CDK5 REGULATORY SUBUNIT-ASSOCIATED PROTEIN 1"/>
    <property type="match status" value="1"/>
</dbReference>
<evidence type="ECO:0000256" key="3">
    <source>
        <dbReference type="ARBA" id="ARBA00009815"/>
    </source>
</evidence>
<evidence type="ECO:0000259" key="17">
    <source>
        <dbReference type="PROSITE" id="PS51449"/>
    </source>
</evidence>
<comment type="similarity">
    <text evidence="3">Belongs to the methylthiotransferase family. MiaB subfamily.</text>
</comment>
<feature type="compositionally biased region" description="Basic and acidic residues" evidence="14">
    <location>
        <begin position="1188"/>
        <end position="1217"/>
    </location>
</feature>
<dbReference type="GO" id="GO:0003677">
    <property type="term" value="F:DNA binding"/>
    <property type="evidence" value="ECO:0007669"/>
    <property type="project" value="UniProtKB-UniRule"/>
</dbReference>
<dbReference type="PROSITE" id="PS51449">
    <property type="entry name" value="MTTASE_N"/>
    <property type="match status" value="1"/>
</dbReference>
<dbReference type="InterPro" id="IPR006600">
    <property type="entry name" value="HTH_CenpB_DNA-bd_dom"/>
</dbReference>
<dbReference type="EMBL" id="JACEFF010000385">
    <property type="protein sequence ID" value="KAH9638583.1"/>
    <property type="molecule type" value="Genomic_DNA"/>
</dbReference>
<dbReference type="InterPro" id="IPR006463">
    <property type="entry name" value="MiaB_methiolase"/>
</dbReference>
<accession>A0A922SIS3</accession>
<evidence type="ECO:0000256" key="4">
    <source>
        <dbReference type="ARBA" id="ARBA00022485"/>
    </source>
</evidence>
<evidence type="ECO:0000256" key="10">
    <source>
        <dbReference type="ARBA" id="ARBA00023242"/>
    </source>
</evidence>
<evidence type="ECO:0000256" key="8">
    <source>
        <dbReference type="ARBA" id="ARBA00023014"/>
    </source>
</evidence>
<dbReference type="SUPFAM" id="SSF46689">
    <property type="entry name" value="Homeodomain-like"/>
    <property type="match status" value="1"/>
</dbReference>
<proteinExistence type="inferred from homology"/>
<dbReference type="FunFam" id="3.80.30.20:FF:000003">
    <property type="entry name" value="CDK5 regulatory subunit-associated protein 1"/>
    <property type="match status" value="1"/>
</dbReference>
<dbReference type="Pfam" id="PF05225">
    <property type="entry name" value="HTH_psq"/>
    <property type="match status" value="1"/>
</dbReference>
<feature type="DNA-binding region" description="H-T-H motif" evidence="13">
    <location>
        <begin position="555"/>
        <end position="575"/>
    </location>
</feature>
<sequence>MLYIRRLHRLSKLISNGSSITCRCYSDTQRLTIVKNKIKQGPGLKDFIIESSEPAITDRPYIPYLLENNKITAKRKVFFDVYGCQMNLNDTDIVWSILKKEGFEKTEIEEEADIFLVMTCAIREGAETKIWHRLDHLRGLKRRAKDRSVKIGILGCMAERLKEKLIEKEKAVDVVAGPDSYRDLPRLLALTENGQTAVNVLLSLDETYADVVPVRLNQDSVSAFISIMRGCDNMCTYCIVPFTRGRERSRPVSSIVDEVRQLADQGVKEVTLLGQNVNSYRDVTQSTEKFDTHLAKGFKTVYKTKKGGLRFADLLDKVSAVDPEMRIRFTAAHPKDFPEEVLQIISERPNICKLLHLPAQSGSSAVLERMRRGYTREAYLQLVDEVKRTIPGVGLSTDMICGFCGETEEEFQETLSLMETVDYNIAFLFPYSMREKTTAYRRYKDDVPDHIKKERHNRMLEVYRRKCQQLNEAEIGNTHLVLVEGIAKKSGNILGRNELYLRVVFEQMDVLAEDGGMRPVKPDIKMSPRKKRGESWSEDDLKAALRAVKKGKLSQRAISLKYNIPRRTLRDHMKTGQDVKRMGRKPILTEAQENDLCGRIKRFAKIGIPLTPKFIRKQAFMFCERFDIKNNFNSTKRIAGADWLRQFLKRNPTITKRKPQILNPARAQKLNKAIVREHFQNVKEIYEPLDILQHPERLYNMDEKGCRITVHNQHTVLAEKGSKRVHLIAPEHAENVTIAMCVNAIGTAIPPMILFKGQRQRPDLSENLPAGTLVRMAPKGSMTADLFVEFIQHLAKYKVAGKCLLVFDGAKCHLSVEALEEADNNDIVLYCLPSNTTHELQPLDKSVNKSFEHHWDEEVLNYLCASADRTLTKATFNKIFTRVWPKCMTHSNIVNGFKATGLFPFDPQVIPEEAFAPSVLSEMPCPRTQEPLQNLILNSLDDSTDSDDINEDHDHHLALVTELSTIQRKSDLLNENINPVKSRLVDYSSSSDNSDIASIWPNLKSQVMIEEDRDSPSLIPDTNLIGISQFDSSHYNGDKHLGQHDLAVPSCSGLQKSLRDDPGSDSTISDLDSFVTRPLFNQSKYVADHIYNYTSDESSRDGNEDNVPLASLQQENKTQFQQFLPTPNYAKNKSSKPRKKAMNYKGQRITKDLFNDKTETKKSNKQNYSSMKKTKKEQKKLHISKTQKTNDKREEKISEKKLEERREKENKAKDTKNKTKNKKKMNGNSDEVWYCNACGEIEELDMAQCIVCKRWYHEECVGLSECDIEFICPYC</sequence>
<dbReference type="InterPro" id="IPR009057">
    <property type="entry name" value="Homeodomain-like_sf"/>
</dbReference>
<dbReference type="SUPFAM" id="SSF102114">
    <property type="entry name" value="Radical SAM enzymes"/>
    <property type="match status" value="1"/>
</dbReference>
<evidence type="ECO:0000256" key="13">
    <source>
        <dbReference type="PROSITE-ProRule" id="PRU00320"/>
    </source>
</evidence>
<dbReference type="GO" id="GO:0005634">
    <property type="term" value="C:nucleus"/>
    <property type="evidence" value="ECO:0007669"/>
    <property type="project" value="UniProtKB-SubCell"/>
</dbReference>
<feature type="compositionally biased region" description="Basic residues" evidence="14">
    <location>
        <begin position="1133"/>
        <end position="1142"/>
    </location>
</feature>
<dbReference type="SFLD" id="SFLDF00273">
    <property type="entry name" value="(dimethylallyl)adenosine_tRNA"/>
    <property type="match status" value="1"/>
</dbReference>
<dbReference type="NCBIfam" id="TIGR01574">
    <property type="entry name" value="miaB-methiolase"/>
    <property type="match status" value="1"/>
</dbReference>
<dbReference type="SFLD" id="SFLDG01082">
    <property type="entry name" value="B12-binding_domain_containing"/>
    <property type="match status" value="1"/>
</dbReference>
<dbReference type="SFLD" id="SFLDF00413">
    <property type="entry name" value="CDK5RAP1"/>
    <property type="match status" value="1"/>
</dbReference>
<dbReference type="InterPro" id="IPR023404">
    <property type="entry name" value="rSAM_horseshoe"/>
</dbReference>
<evidence type="ECO:0000259" key="16">
    <source>
        <dbReference type="PROSITE" id="PS51253"/>
    </source>
</evidence>
<gene>
    <name evidence="19" type="ORF">HF086_012322</name>
</gene>
<dbReference type="PANTHER" id="PTHR43020:SF2">
    <property type="entry name" value="MITOCHONDRIAL TRNA METHYLTHIOTRANSFERASE CDK5RAP1"/>
    <property type="match status" value="1"/>
</dbReference>
<comment type="subcellular location">
    <subcellularLocation>
        <location evidence="2 13">Nucleus</location>
    </subcellularLocation>
</comment>
<keyword evidence="7" id="KW-0408">Iron</keyword>
<organism evidence="19 20">
    <name type="scientific">Spodoptera exigua</name>
    <name type="common">Beet armyworm</name>
    <name type="synonym">Noctua fulgens</name>
    <dbReference type="NCBI Taxonomy" id="7107"/>
    <lineage>
        <taxon>Eukaryota</taxon>
        <taxon>Metazoa</taxon>
        <taxon>Ecdysozoa</taxon>
        <taxon>Arthropoda</taxon>
        <taxon>Hexapoda</taxon>
        <taxon>Insecta</taxon>
        <taxon>Pterygota</taxon>
        <taxon>Neoptera</taxon>
        <taxon>Endopterygota</taxon>
        <taxon>Lepidoptera</taxon>
        <taxon>Glossata</taxon>
        <taxon>Ditrysia</taxon>
        <taxon>Noctuoidea</taxon>
        <taxon>Noctuidae</taxon>
        <taxon>Amphipyrinae</taxon>
        <taxon>Spodoptera</taxon>
    </lineage>
</organism>
<feature type="region of interest" description="Disordered" evidence="14">
    <location>
        <begin position="1125"/>
        <end position="1225"/>
    </location>
</feature>